<feature type="compositionally biased region" description="Basic and acidic residues" evidence="1">
    <location>
        <begin position="175"/>
        <end position="189"/>
    </location>
</feature>
<keyword evidence="4" id="KW-1185">Reference proteome</keyword>
<evidence type="ECO:0000313" key="4">
    <source>
        <dbReference type="Proteomes" id="UP001595681"/>
    </source>
</evidence>
<evidence type="ECO:0000313" key="3">
    <source>
        <dbReference type="EMBL" id="MFC3439628.1"/>
    </source>
</evidence>
<dbReference type="Gene3D" id="3.10.290.30">
    <property type="entry name" value="MM3350-like"/>
    <property type="match status" value="1"/>
</dbReference>
<dbReference type="Pfam" id="PF07929">
    <property type="entry name" value="PRiA4_ORF3"/>
    <property type="match status" value="1"/>
</dbReference>
<dbReference type="InterPro" id="IPR024047">
    <property type="entry name" value="MM3350-like_sf"/>
</dbReference>
<dbReference type="SUPFAM" id="SSF159941">
    <property type="entry name" value="MM3350-like"/>
    <property type="match status" value="1"/>
</dbReference>
<dbReference type="InterPro" id="IPR012912">
    <property type="entry name" value="Plasmid_pRiA4b_Orf3-like"/>
</dbReference>
<organism evidence="3 4">
    <name type="scientific">Sphingobium rhizovicinum</name>
    <dbReference type="NCBI Taxonomy" id="432308"/>
    <lineage>
        <taxon>Bacteria</taxon>
        <taxon>Pseudomonadati</taxon>
        <taxon>Pseudomonadota</taxon>
        <taxon>Alphaproteobacteria</taxon>
        <taxon>Sphingomonadales</taxon>
        <taxon>Sphingomonadaceae</taxon>
        <taxon>Sphingobium</taxon>
    </lineage>
</organism>
<feature type="region of interest" description="Disordered" evidence="1">
    <location>
        <begin position="169"/>
        <end position="200"/>
    </location>
</feature>
<comment type="caution">
    <text evidence="3">The sequence shown here is derived from an EMBL/GenBank/DDBJ whole genome shotgun (WGS) entry which is preliminary data.</text>
</comment>
<dbReference type="RefSeq" id="WP_380792198.1">
    <property type="nucleotide sequence ID" value="NZ_JBHRVU010000001.1"/>
</dbReference>
<dbReference type="EMBL" id="JBHRVU010000001">
    <property type="protein sequence ID" value="MFC3439628.1"/>
    <property type="molecule type" value="Genomic_DNA"/>
</dbReference>
<dbReference type="PANTHER" id="PTHR41878:SF1">
    <property type="entry name" value="TNPR PROTEIN"/>
    <property type="match status" value="1"/>
</dbReference>
<proteinExistence type="predicted"/>
<sequence length="235" mass="26220">MNNGTVVRMKITLDDVTPAVSRTLEVPLNIRLDRLHTVIQTAFSWTDSHLWEMSFGQTGFGIPDPEYGFDGPLDARKATLAQVLADTRRKTFRYLYDFGDAWDHSVKIERISPASPHLTYPLILDAVGMRPPEDSGGPWGYAEKLEALGDPSMNIMKKRSILSATTMIPSPARYPTDRGKAGSAREKMGAADTPESLTGRVNATFRRAYRHFTRTAKLRPSRPKSSRSLRNHSAS</sequence>
<accession>A0ABV7N8X5</accession>
<evidence type="ECO:0000259" key="2">
    <source>
        <dbReference type="Pfam" id="PF07929"/>
    </source>
</evidence>
<reference evidence="4" key="1">
    <citation type="journal article" date="2019" name="Int. J. Syst. Evol. Microbiol.">
        <title>The Global Catalogue of Microorganisms (GCM) 10K type strain sequencing project: providing services to taxonomists for standard genome sequencing and annotation.</title>
        <authorList>
            <consortium name="The Broad Institute Genomics Platform"/>
            <consortium name="The Broad Institute Genome Sequencing Center for Infectious Disease"/>
            <person name="Wu L."/>
            <person name="Ma J."/>
        </authorList>
    </citation>
    <scope>NUCLEOTIDE SEQUENCE [LARGE SCALE GENOMIC DNA]</scope>
    <source>
        <strain evidence="4">CCM 7491</strain>
    </source>
</reference>
<dbReference type="PANTHER" id="PTHR41878">
    <property type="entry name" value="LEXA REPRESSOR-RELATED"/>
    <property type="match status" value="1"/>
</dbReference>
<dbReference type="Proteomes" id="UP001595681">
    <property type="component" value="Unassembled WGS sequence"/>
</dbReference>
<feature type="domain" description="Plasmid pRiA4b Orf3-like" evidence="2">
    <location>
        <begin position="6"/>
        <end position="152"/>
    </location>
</feature>
<name>A0ABV7N8X5_9SPHN</name>
<protein>
    <submittedName>
        <fullName evidence="3">Plasmid pRiA4b ORF-3 family protein</fullName>
    </submittedName>
</protein>
<gene>
    <name evidence="3" type="ORF">ACFOKF_00040</name>
</gene>
<evidence type="ECO:0000256" key="1">
    <source>
        <dbReference type="SAM" id="MobiDB-lite"/>
    </source>
</evidence>
<feature type="region of interest" description="Disordered" evidence="1">
    <location>
        <begin position="212"/>
        <end position="235"/>
    </location>
</feature>